<evidence type="ECO:0000313" key="2">
    <source>
        <dbReference type="EMBL" id="QKF94028.1"/>
    </source>
</evidence>
<accession>A0A7D3UPL9</accession>
<gene>
    <name evidence="2" type="ORF">Fadolivirus_1_570</name>
</gene>
<sequence length="180" mass="20479">MSNYTLINPCIEGNIANTFSGKSQLDAAVDAWNGISKYITNNVPRFAFTLENNETNKLHHFVVNEKTAGDGSASYKISELDLEMKPSDIKSFKNRINNFKKSKSSQDGGKKHKDDDDDSSSSSSEVFNVLKVYNYATRTVPIGYWWYDPLVYRLDSVYIPTFITPLTPYIEVATINYYPW</sequence>
<name>A0A7D3UPL9_9VIRU</name>
<evidence type="ECO:0000313" key="3">
    <source>
        <dbReference type="Proteomes" id="UP001162001"/>
    </source>
</evidence>
<proteinExistence type="predicted"/>
<feature type="region of interest" description="Disordered" evidence="1">
    <location>
        <begin position="99"/>
        <end position="123"/>
    </location>
</feature>
<protein>
    <submittedName>
        <fullName evidence="2">Uncharacterized protein</fullName>
    </submittedName>
</protein>
<dbReference type="Proteomes" id="UP001162001">
    <property type="component" value="Segment"/>
</dbReference>
<evidence type="ECO:0000256" key="1">
    <source>
        <dbReference type="SAM" id="MobiDB-lite"/>
    </source>
</evidence>
<organism evidence="2 3">
    <name type="scientific">Fadolivirus FV1/VV64</name>
    <dbReference type="NCBI Taxonomy" id="3070911"/>
    <lineage>
        <taxon>Viruses</taxon>
        <taxon>Varidnaviria</taxon>
        <taxon>Bamfordvirae</taxon>
        <taxon>Nucleocytoviricota</taxon>
        <taxon>Megaviricetes</taxon>
        <taxon>Imitervirales</taxon>
        <taxon>Mimiviridae</taxon>
        <taxon>Klosneuvirinae</taxon>
        <taxon>Fadolivirus</taxon>
        <taxon>Fadolivirus algeromassiliense</taxon>
    </lineage>
</organism>
<keyword evidence="3" id="KW-1185">Reference proteome</keyword>
<reference evidence="2 3" key="1">
    <citation type="submission" date="2020-04" db="EMBL/GenBank/DDBJ databases">
        <title>Advantages and limits of metagenomic assembly and binning of a giant virus.</title>
        <authorList>
            <person name="Schulz F."/>
            <person name="Andreani J."/>
            <person name="Francis R."/>
            <person name="Boudjemaa H."/>
            <person name="Bou Khalil J.Y."/>
            <person name="Lee J."/>
            <person name="La Scola B."/>
            <person name="Woyke T."/>
        </authorList>
    </citation>
    <scope>NUCLEOTIDE SEQUENCE [LARGE SCALE GENOMIC DNA]</scope>
    <source>
        <strain evidence="2 3">FV1/VV64</strain>
    </source>
</reference>
<dbReference type="EMBL" id="MT418680">
    <property type="protein sequence ID" value="QKF94028.1"/>
    <property type="molecule type" value="Genomic_DNA"/>
</dbReference>